<accession>A0A2S8JLD0</accession>
<reference evidence="7 8" key="1">
    <citation type="submission" date="2018-06" db="EMBL/GenBank/DDBJ databases">
        <authorList>
            <consortium name="Pathogen Informatics"/>
            <person name="Doyle S."/>
        </authorList>
    </citation>
    <scope>NUCLEOTIDE SEQUENCE [LARGE SCALE GENOMIC DNA]</scope>
    <source>
        <strain evidence="7 8">NCTC10082</strain>
    </source>
</reference>
<evidence type="ECO:0000256" key="3">
    <source>
        <dbReference type="ARBA" id="ARBA00022692"/>
    </source>
</evidence>
<name>A0A2S8JLD0_ECOLX</name>
<protein>
    <recommendedName>
        <fullName evidence="6">Putative O-antigen transporter</fullName>
    </recommendedName>
</protein>
<comment type="subcellular location">
    <subcellularLocation>
        <location evidence="1">Cell membrane</location>
        <topology evidence="1">Multi-pass membrane protein</topology>
    </subcellularLocation>
</comment>
<evidence type="ECO:0000313" key="8">
    <source>
        <dbReference type="Proteomes" id="UP000255164"/>
    </source>
</evidence>
<dbReference type="InterPro" id="IPR050833">
    <property type="entry name" value="Poly_Biosynth_Transport"/>
</dbReference>
<evidence type="ECO:0000256" key="2">
    <source>
        <dbReference type="ARBA" id="ARBA00022475"/>
    </source>
</evidence>
<evidence type="ECO:0000256" key="5">
    <source>
        <dbReference type="ARBA" id="ARBA00023136"/>
    </source>
</evidence>
<evidence type="ECO:0000256" key="4">
    <source>
        <dbReference type="ARBA" id="ARBA00022989"/>
    </source>
</evidence>
<gene>
    <name evidence="7" type="primary">wzxC_2</name>
    <name evidence="7" type="ORF">NCTC10082_04262</name>
</gene>
<dbReference type="Pfam" id="PF01943">
    <property type="entry name" value="Polysacc_synt"/>
    <property type="match status" value="1"/>
</dbReference>
<dbReference type="RefSeq" id="WP_105321860.1">
    <property type="nucleotide sequence ID" value="NZ_JAJAQX010000030.1"/>
</dbReference>
<keyword evidence="4" id="KW-1133">Transmembrane helix</keyword>
<dbReference type="EMBL" id="UFZA01000002">
    <property type="protein sequence ID" value="STE71388.1"/>
    <property type="molecule type" value="Genomic_DNA"/>
</dbReference>
<organism evidence="7 8">
    <name type="scientific">Escherichia coli</name>
    <dbReference type="NCBI Taxonomy" id="562"/>
    <lineage>
        <taxon>Bacteria</taxon>
        <taxon>Pseudomonadati</taxon>
        <taxon>Pseudomonadota</taxon>
        <taxon>Gammaproteobacteria</taxon>
        <taxon>Enterobacterales</taxon>
        <taxon>Enterobacteriaceae</taxon>
        <taxon>Escherichia</taxon>
    </lineage>
</organism>
<dbReference type="PANTHER" id="PTHR30250:SF11">
    <property type="entry name" value="O-ANTIGEN TRANSPORTER-RELATED"/>
    <property type="match status" value="1"/>
</dbReference>
<dbReference type="PANTHER" id="PTHR30250">
    <property type="entry name" value="PST FAMILY PREDICTED COLANIC ACID TRANSPORTER"/>
    <property type="match status" value="1"/>
</dbReference>
<dbReference type="Proteomes" id="UP000255164">
    <property type="component" value="Unassembled WGS sequence"/>
</dbReference>
<keyword evidence="5" id="KW-0472">Membrane</keyword>
<keyword evidence="2" id="KW-1003">Cell membrane</keyword>
<evidence type="ECO:0000256" key="1">
    <source>
        <dbReference type="ARBA" id="ARBA00004651"/>
    </source>
</evidence>
<sequence length="425" mass="47524">MSLIRNSIWNMVGYAIPSVVAIPALGYLARMLGTQQFGLFTLALAIVGYASIFDAGITRAVIREISFFRDNSIEKNKVIATSIICIFCLGGGGGLIFFLISPFAVELLNITTNNYTMIQNSIIIVGLCIPVFLVNQLLMGIMEGEERFGAVNVQKVIANIFIAAMPAVFVYFNQNIIYAVIGLLFGRVIGMIMAIYIFRLYIHVDKIHFYKNVFYRLLKFGSWITISNIISPVMTISDRFILAHLMGANHIAFYTAPSEGIARLTIIPAALSRAIFPKLSYAKSKKERKKYQRLGYLVLMLTCLPVVLFVFTFSSDILRIWMGPEFAADEPTLILRILVVGFLFNALAQIPFSSIQAEGKSHYTAAIHLCELVPYIYLLFFMINKYGIIGVAYAWLARTLVDFVLLMITKTILDTRLKDLSINGG</sequence>
<dbReference type="AlphaFoldDB" id="A0A2S8JLD0"/>
<proteinExistence type="predicted"/>
<evidence type="ECO:0000313" key="7">
    <source>
        <dbReference type="EMBL" id="STE71388.1"/>
    </source>
</evidence>
<dbReference type="GO" id="GO:0005886">
    <property type="term" value="C:plasma membrane"/>
    <property type="evidence" value="ECO:0007669"/>
    <property type="project" value="UniProtKB-SubCell"/>
</dbReference>
<dbReference type="InterPro" id="IPR002797">
    <property type="entry name" value="Polysacc_synth"/>
</dbReference>
<keyword evidence="3" id="KW-0812">Transmembrane</keyword>
<dbReference type="CDD" id="cd13128">
    <property type="entry name" value="MATE_Wzx_like"/>
    <property type="match status" value="1"/>
</dbReference>
<evidence type="ECO:0000256" key="6">
    <source>
        <dbReference type="ARBA" id="ARBA00049738"/>
    </source>
</evidence>